<dbReference type="OrthoDB" id="942536at2"/>
<evidence type="ECO:0000259" key="3">
    <source>
        <dbReference type="Pfam" id="PF10988"/>
    </source>
</evidence>
<gene>
    <name evidence="4" type="ORF">SAMN06265348_11030</name>
</gene>
<dbReference type="RefSeq" id="WP_142529757.1">
    <property type="nucleotide sequence ID" value="NZ_CBCSJO010000010.1"/>
</dbReference>
<protein>
    <submittedName>
        <fullName evidence="4">Auto-transporter adhesin, head GIN domain</fullName>
    </submittedName>
</protein>
<feature type="chain" id="PRO_5021762826" evidence="2">
    <location>
        <begin position="24"/>
        <end position="240"/>
    </location>
</feature>
<keyword evidence="2" id="KW-0732">Signal</keyword>
<keyword evidence="5" id="KW-1185">Reference proteome</keyword>
<dbReference type="Proteomes" id="UP000320300">
    <property type="component" value="Unassembled WGS sequence"/>
</dbReference>
<dbReference type="InterPro" id="IPR021255">
    <property type="entry name" value="DUF2807"/>
</dbReference>
<dbReference type="Gene3D" id="2.160.20.120">
    <property type="match status" value="1"/>
</dbReference>
<evidence type="ECO:0000313" key="5">
    <source>
        <dbReference type="Proteomes" id="UP000320300"/>
    </source>
</evidence>
<dbReference type="AlphaFoldDB" id="A0A521F284"/>
<organism evidence="4 5">
    <name type="scientific">Pedobacter westerhofensis</name>
    <dbReference type="NCBI Taxonomy" id="425512"/>
    <lineage>
        <taxon>Bacteria</taxon>
        <taxon>Pseudomonadati</taxon>
        <taxon>Bacteroidota</taxon>
        <taxon>Sphingobacteriia</taxon>
        <taxon>Sphingobacteriales</taxon>
        <taxon>Sphingobacteriaceae</taxon>
        <taxon>Pedobacter</taxon>
    </lineage>
</organism>
<feature type="domain" description="Putative auto-transporter adhesin head GIN" evidence="3">
    <location>
        <begin position="38"/>
        <end position="223"/>
    </location>
</feature>
<evidence type="ECO:0000313" key="4">
    <source>
        <dbReference type="EMBL" id="SMO90227.1"/>
    </source>
</evidence>
<dbReference type="Pfam" id="PF10988">
    <property type="entry name" value="DUF2807"/>
    <property type="match status" value="1"/>
</dbReference>
<accession>A0A521F284</accession>
<feature type="signal peptide" evidence="2">
    <location>
        <begin position="1"/>
        <end position="23"/>
    </location>
</feature>
<feature type="region of interest" description="Disordered" evidence="1">
    <location>
        <begin position="218"/>
        <end position="240"/>
    </location>
</feature>
<reference evidence="4 5" key="1">
    <citation type="submission" date="2017-05" db="EMBL/GenBank/DDBJ databases">
        <authorList>
            <person name="Varghese N."/>
            <person name="Submissions S."/>
        </authorList>
    </citation>
    <scope>NUCLEOTIDE SEQUENCE [LARGE SCALE GENOMIC DNA]</scope>
    <source>
        <strain evidence="4 5">DSM 19036</strain>
    </source>
</reference>
<evidence type="ECO:0000256" key="1">
    <source>
        <dbReference type="SAM" id="MobiDB-lite"/>
    </source>
</evidence>
<dbReference type="EMBL" id="FXTN01000010">
    <property type="protein sequence ID" value="SMO90227.1"/>
    <property type="molecule type" value="Genomic_DNA"/>
</dbReference>
<proteinExistence type="predicted"/>
<sequence>MKSLRLVKSFLFLFVVTSITASATIAQVQVSREIALKDFSEIHVTTGIELIITQGAAEHAKIVADDALIDAIVVEQSGNSVNIKWELIKSTRKRWLNRTAKVFISYQNLNLIEATEGNSVKTENTLKSNILSILVTSGAIVTAGIDCPELQMRTNSGASALLNGNVGKLKLESSSGSRVNAVEMTSGYASVTASSGADVKISVSKELQATASSGGNIRYKGNPVVENSAGSKSGNVKAIQ</sequence>
<name>A0A521F284_9SPHI</name>
<evidence type="ECO:0000256" key="2">
    <source>
        <dbReference type="SAM" id="SignalP"/>
    </source>
</evidence>